<evidence type="ECO:0000256" key="3">
    <source>
        <dbReference type="ARBA" id="ARBA00023002"/>
    </source>
</evidence>
<evidence type="ECO:0000256" key="2">
    <source>
        <dbReference type="ARBA" id="ARBA00022857"/>
    </source>
</evidence>
<accession>A0A0L0H748</accession>
<dbReference type="VEuPathDB" id="FungiDB:SPPG_07994"/>
<dbReference type="Pfam" id="PF05368">
    <property type="entry name" value="NmrA"/>
    <property type="match status" value="1"/>
</dbReference>
<sequence>MSTSEQGVIAVAGGTGGLGRHIVEELVEDCKYKVVVLSRTPNPSLTALGVDVRPIDYTSHTSIVKALENVHTLISCIAAGGDALADVQIKLLRAAEAAGVKRFAPSEWASDTQINTNIEGYFPKKAVIEELQKSKLEWTLFMNGVFMNYLASPRGTGHLQPLKFVIDTENRTANIPGTGNEPVVMTTVQDVAKFVVGSLSLPSWPEKSGIIGDLTTYNHVVKAAERITGEKFKVEYRSLEQLNKAIHPDAQSIMENFYTQVCIAIAEGAKGGFVFEGTLNKLLPHIKTVSVDEFLAHWWTPSGIGKSK</sequence>
<dbReference type="Gene3D" id="3.40.50.720">
    <property type="entry name" value="NAD(P)-binding Rossmann-like Domain"/>
    <property type="match status" value="1"/>
</dbReference>
<evidence type="ECO:0000259" key="4">
    <source>
        <dbReference type="Pfam" id="PF05368"/>
    </source>
</evidence>
<name>A0A0L0H748_SPIPD</name>
<dbReference type="eggNOG" id="ENOG502RZ8I">
    <property type="taxonomic scope" value="Eukaryota"/>
</dbReference>
<dbReference type="AlphaFoldDB" id="A0A0L0H748"/>
<proteinExistence type="inferred from homology"/>
<dbReference type="InterPro" id="IPR045312">
    <property type="entry name" value="PCBER-like"/>
</dbReference>
<protein>
    <recommendedName>
        <fullName evidence="4">NmrA-like domain-containing protein</fullName>
    </recommendedName>
</protein>
<feature type="domain" description="NmrA-like" evidence="4">
    <location>
        <begin position="7"/>
        <end position="253"/>
    </location>
</feature>
<organism evidence="5 6">
    <name type="scientific">Spizellomyces punctatus (strain DAOM BR117)</name>
    <dbReference type="NCBI Taxonomy" id="645134"/>
    <lineage>
        <taxon>Eukaryota</taxon>
        <taxon>Fungi</taxon>
        <taxon>Fungi incertae sedis</taxon>
        <taxon>Chytridiomycota</taxon>
        <taxon>Chytridiomycota incertae sedis</taxon>
        <taxon>Chytridiomycetes</taxon>
        <taxon>Spizellomycetales</taxon>
        <taxon>Spizellomycetaceae</taxon>
        <taxon>Spizellomyces</taxon>
    </lineage>
</organism>
<dbReference type="InParanoid" id="A0A0L0H748"/>
<dbReference type="CDD" id="cd05259">
    <property type="entry name" value="PCBER_SDR_a"/>
    <property type="match status" value="1"/>
</dbReference>
<dbReference type="GO" id="GO:0016491">
    <property type="term" value="F:oxidoreductase activity"/>
    <property type="evidence" value="ECO:0007669"/>
    <property type="project" value="UniProtKB-KW"/>
</dbReference>
<dbReference type="OrthoDB" id="2109383at2759"/>
<dbReference type="SUPFAM" id="SSF51735">
    <property type="entry name" value="NAD(P)-binding Rossmann-fold domains"/>
    <property type="match status" value="1"/>
</dbReference>
<keyword evidence="6" id="KW-1185">Reference proteome</keyword>
<comment type="similarity">
    <text evidence="1">Belongs to the NmrA-type oxidoreductase family. Isoflavone reductase subfamily.</text>
</comment>
<dbReference type="InterPro" id="IPR051609">
    <property type="entry name" value="NmrA/Isoflavone_reductase-like"/>
</dbReference>
<dbReference type="GeneID" id="27691176"/>
<dbReference type="Proteomes" id="UP000053201">
    <property type="component" value="Unassembled WGS sequence"/>
</dbReference>
<evidence type="ECO:0000256" key="1">
    <source>
        <dbReference type="ARBA" id="ARBA00005725"/>
    </source>
</evidence>
<keyword evidence="2" id="KW-0521">NADP</keyword>
<dbReference type="PANTHER" id="PTHR47706:SF4">
    <property type="entry name" value="NMRA-LIKE DOMAIN-CONTAINING PROTEIN"/>
    <property type="match status" value="1"/>
</dbReference>
<dbReference type="EMBL" id="KQ257467">
    <property type="protein sequence ID" value="KNC96789.1"/>
    <property type="molecule type" value="Genomic_DNA"/>
</dbReference>
<keyword evidence="3" id="KW-0560">Oxidoreductase</keyword>
<dbReference type="OMA" id="KYWAEPS"/>
<dbReference type="RefSeq" id="XP_016604829.1">
    <property type="nucleotide sequence ID" value="XM_016756147.1"/>
</dbReference>
<gene>
    <name evidence="5" type="ORF">SPPG_07994</name>
</gene>
<dbReference type="Gene3D" id="3.90.25.10">
    <property type="entry name" value="UDP-galactose 4-epimerase, domain 1"/>
    <property type="match status" value="1"/>
</dbReference>
<evidence type="ECO:0000313" key="6">
    <source>
        <dbReference type="Proteomes" id="UP000053201"/>
    </source>
</evidence>
<evidence type="ECO:0000313" key="5">
    <source>
        <dbReference type="EMBL" id="KNC96789.1"/>
    </source>
</evidence>
<reference evidence="5 6" key="1">
    <citation type="submission" date="2009-08" db="EMBL/GenBank/DDBJ databases">
        <title>The Genome Sequence of Spizellomyces punctatus strain DAOM BR117.</title>
        <authorList>
            <consortium name="The Broad Institute Genome Sequencing Platform"/>
            <person name="Russ C."/>
            <person name="Cuomo C."/>
            <person name="Shea T."/>
            <person name="Young S.K."/>
            <person name="Zeng Q."/>
            <person name="Koehrsen M."/>
            <person name="Haas B."/>
            <person name="Borodovsky M."/>
            <person name="Guigo R."/>
            <person name="Alvarado L."/>
            <person name="Berlin A."/>
            <person name="Bochicchio J."/>
            <person name="Borenstein D."/>
            <person name="Chapman S."/>
            <person name="Chen Z."/>
            <person name="Engels R."/>
            <person name="Freedman E."/>
            <person name="Gellesch M."/>
            <person name="Goldberg J."/>
            <person name="Griggs A."/>
            <person name="Gujja S."/>
            <person name="Heiman D."/>
            <person name="Hepburn T."/>
            <person name="Howarth C."/>
            <person name="Jen D."/>
            <person name="Larson L."/>
            <person name="Lewis B."/>
            <person name="Mehta T."/>
            <person name="Park D."/>
            <person name="Pearson M."/>
            <person name="Roberts A."/>
            <person name="Saif S."/>
            <person name="Shenoy N."/>
            <person name="Sisk P."/>
            <person name="Stolte C."/>
            <person name="Sykes S."/>
            <person name="Thomson T."/>
            <person name="Walk T."/>
            <person name="White J."/>
            <person name="Yandava C."/>
            <person name="Burger G."/>
            <person name="Gray M.W."/>
            <person name="Holland P.W.H."/>
            <person name="King N."/>
            <person name="Lang F.B.F."/>
            <person name="Roger A.J."/>
            <person name="Ruiz-Trillo I."/>
            <person name="Lander E."/>
            <person name="Nusbaum C."/>
        </authorList>
    </citation>
    <scope>NUCLEOTIDE SEQUENCE [LARGE SCALE GENOMIC DNA]</scope>
    <source>
        <strain evidence="5 6">DAOM BR117</strain>
    </source>
</reference>
<dbReference type="InterPro" id="IPR008030">
    <property type="entry name" value="NmrA-like"/>
</dbReference>
<dbReference type="PANTHER" id="PTHR47706">
    <property type="entry name" value="NMRA-LIKE FAMILY PROTEIN"/>
    <property type="match status" value="1"/>
</dbReference>
<dbReference type="InterPro" id="IPR036291">
    <property type="entry name" value="NAD(P)-bd_dom_sf"/>
</dbReference>